<protein>
    <submittedName>
        <fullName evidence="1">Uncharacterized protein</fullName>
    </submittedName>
</protein>
<accession>A0ACB9L9E5</accession>
<name>A0ACB9L9E5_BAUVA</name>
<evidence type="ECO:0000313" key="2">
    <source>
        <dbReference type="Proteomes" id="UP000828941"/>
    </source>
</evidence>
<sequence>MALTLAMKHLITVCIIFSTCASPAMSLNAAALASKHEQWMVEHGRTYADNAEKEKRFKIFMDNLQYIETFNNAGNNSYNLGLNRFSDLTTEEFIASYTGIRKPSLQNHPRKLLGIFNCGSSRRHYSNQNWHIDLIVREVTSGLCNEWG</sequence>
<gene>
    <name evidence="1" type="ORF">L6164_029653</name>
</gene>
<proteinExistence type="predicted"/>
<dbReference type="EMBL" id="CM039437">
    <property type="protein sequence ID" value="KAI4306371.1"/>
    <property type="molecule type" value="Genomic_DNA"/>
</dbReference>
<organism evidence="1 2">
    <name type="scientific">Bauhinia variegata</name>
    <name type="common">Purple orchid tree</name>
    <name type="synonym">Phanera variegata</name>
    <dbReference type="NCBI Taxonomy" id="167791"/>
    <lineage>
        <taxon>Eukaryota</taxon>
        <taxon>Viridiplantae</taxon>
        <taxon>Streptophyta</taxon>
        <taxon>Embryophyta</taxon>
        <taxon>Tracheophyta</taxon>
        <taxon>Spermatophyta</taxon>
        <taxon>Magnoliopsida</taxon>
        <taxon>eudicotyledons</taxon>
        <taxon>Gunneridae</taxon>
        <taxon>Pentapetalae</taxon>
        <taxon>rosids</taxon>
        <taxon>fabids</taxon>
        <taxon>Fabales</taxon>
        <taxon>Fabaceae</taxon>
        <taxon>Cercidoideae</taxon>
        <taxon>Cercideae</taxon>
        <taxon>Bauhiniinae</taxon>
        <taxon>Bauhinia</taxon>
    </lineage>
</organism>
<dbReference type="Proteomes" id="UP000828941">
    <property type="component" value="Chromosome 12"/>
</dbReference>
<evidence type="ECO:0000313" key="1">
    <source>
        <dbReference type="EMBL" id="KAI4306371.1"/>
    </source>
</evidence>
<reference evidence="1 2" key="1">
    <citation type="journal article" date="2022" name="DNA Res.">
        <title>Chromosomal-level genome assembly of the orchid tree Bauhinia variegata (Leguminosae; Cercidoideae) supports the allotetraploid origin hypothesis of Bauhinia.</title>
        <authorList>
            <person name="Zhong Y."/>
            <person name="Chen Y."/>
            <person name="Zheng D."/>
            <person name="Pang J."/>
            <person name="Liu Y."/>
            <person name="Luo S."/>
            <person name="Meng S."/>
            <person name="Qian L."/>
            <person name="Wei D."/>
            <person name="Dai S."/>
            <person name="Zhou R."/>
        </authorList>
    </citation>
    <scope>NUCLEOTIDE SEQUENCE [LARGE SCALE GENOMIC DNA]</scope>
    <source>
        <strain evidence="1">BV-YZ2020</strain>
    </source>
</reference>
<comment type="caution">
    <text evidence="1">The sequence shown here is derived from an EMBL/GenBank/DDBJ whole genome shotgun (WGS) entry which is preliminary data.</text>
</comment>
<keyword evidence="2" id="KW-1185">Reference proteome</keyword>